<evidence type="ECO:0008006" key="3">
    <source>
        <dbReference type="Google" id="ProtNLM"/>
    </source>
</evidence>
<proteinExistence type="predicted"/>
<sequence length="363" mass="40936">MAPRILAMSGCPPVRPGKPMHLLLDLPADIALSVFDFLSTAEQWLVALAYPAMVELKPELSVQLDLCAHCCYSPDEVDSLTPTLELLHDQPSLADRIQTIRCRQYHFDQAHSEIRGFICPPPESPKTTAKLQALARRTGLGADPFFMECLRKCQGEAKFALLMATAFKAKDCRYKYDSNEELAHIGAVWQCACSLMRSQNRSLDTFELEAEPGRNYLVGMERFLSAIFTIPSINKLTVRGYEDPDNPEGEWPIVPHRSNVEAISFEDAFECSPAFIPNALNGVTGLKHFDCIVPEEAVETYGGFKLFRLGLRAHKDTLEILRLVLRTTQEITYSEYMRDIRPIGTLVPFTRLKRVEVNPTVLW</sequence>
<accession>A0A6G1IQN5</accession>
<evidence type="ECO:0000313" key="2">
    <source>
        <dbReference type="Proteomes" id="UP000799291"/>
    </source>
</evidence>
<keyword evidence="2" id="KW-1185">Reference proteome</keyword>
<name>A0A6G1IQN5_9PLEO</name>
<organism evidence="1 2">
    <name type="scientific">Lentithecium fluviatile CBS 122367</name>
    <dbReference type="NCBI Taxonomy" id="1168545"/>
    <lineage>
        <taxon>Eukaryota</taxon>
        <taxon>Fungi</taxon>
        <taxon>Dikarya</taxon>
        <taxon>Ascomycota</taxon>
        <taxon>Pezizomycotina</taxon>
        <taxon>Dothideomycetes</taxon>
        <taxon>Pleosporomycetidae</taxon>
        <taxon>Pleosporales</taxon>
        <taxon>Massarineae</taxon>
        <taxon>Lentitheciaceae</taxon>
        <taxon>Lentithecium</taxon>
    </lineage>
</organism>
<dbReference type="Proteomes" id="UP000799291">
    <property type="component" value="Unassembled WGS sequence"/>
</dbReference>
<dbReference type="EMBL" id="MU005596">
    <property type="protein sequence ID" value="KAF2680465.1"/>
    <property type="molecule type" value="Genomic_DNA"/>
</dbReference>
<evidence type="ECO:0000313" key="1">
    <source>
        <dbReference type="EMBL" id="KAF2680465.1"/>
    </source>
</evidence>
<dbReference type="AlphaFoldDB" id="A0A6G1IQN5"/>
<gene>
    <name evidence="1" type="ORF">K458DRAFT_91602</name>
</gene>
<reference evidence="1" key="1">
    <citation type="journal article" date="2020" name="Stud. Mycol.">
        <title>101 Dothideomycetes genomes: a test case for predicting lifestyles and emergence of pathogens.</title>
        <authorList>
            <person name="Haridas S."/>
            <person name="Albert R."/>
            <person name="Binder M."/>
            <person name="Bloem J."/>
            <person name="Labutti K."/>
            <person name="Salamov A."/>
            <person name="Andreopoulos B."/>
            <person name="Baker S."/>
            <person name="Barry K."/>
            <person name="Bills G."/>
            <person name="Bluhm B."/>
            <person name="Cannon C."/>
            <person name="Castanera R."/>
            <person name="Culley D."/>
            <person name="Daum C."/>
            <person name="Ezra D."/>
            <person name="Gonzalez J."/>
            <person name="Henrissat B."/>
            <person name="Kuo A."/>
            <person name="Liang C."/>
            <person name="Lipzen A."/>
            <person name="Lutzoni F."/>
            <person name="Magnuson J."/>
            <person name="Mondo S."/>
            <person name="Nolan M."/>
            <person name="Ohm R."/>
            <person name="Pangilinan J."/>
            <person name="Park H.-J."/>
            <person name="Ramirez L."/>
            <person name="Alfaro M."/>
            <person name="Sun H."/>
            <person name="Tritt A."/>
            <person name="Yoshinaga Y."/>
            <person name="Zwiers L.-H."/>
            <person name="Turgeon B."/>
            <person name="Goodwin S."/>
            <person name="Spatafora J."/>
            <person name="Crous P."/>
            <person name="Grigoriev I."/>
        </authorList>
    </citation>
    <scope>NUCLEOTIDE SEQUENCE</scope>
    <source>
        <strain evidence="1">CBS 122367</strain>
    </source>
</reference>
<protein>
    <recommendedName>
        <fullName evidence="3">F-box domain-containing protein</fullName>
    </recommendedName>
</protein>